<gene>
    <name evidence="1" type="ORF">SPARVUS_LOCUS16524093</name>
</gene>
<feature type="non-terminal residue" evidence="1">
    <location>
        <position position="1"/>
    </location>
</feature>
<dbReference type="EMBL" id="CATNWA010021751">
    <property type="protein sequence ID" value="CAI9623773.1"/>
    <property type="molecule type" value="Genomic_DNA"/>
</dbReference>
<organism evidence="1 2">
    <name type="scientific">Staurois parvus</name>
    <dbReference type="NCBI Taxonomy" id="386267"/>
    <lineage>
        <taxon>Eukaryota</taxon>
        <taxon>Metazoa</taxon>
        <taxon>Chordata</taxon>
        <taxon>Craniata</taxon>
        <taxon>Vertebrata</taxon>
        <taxon>Euteleostomi</taxon>
        <taxon>Amphibia</taxon>
        <taxon>Batrachia</taxon>
        <taxon>Anura</taxon>
        <taxon>Neobatrachia</taxon>
        <taxon>Ranoidea</taxon>
        <taxon>Ranidae</taxon>
        <taxon>Staurois</taxon>
    </lineage>
</organism>
<keyword evidence="2" id="KW-1185">Reference proteome</keyword>
<dbReference type="Proteomes" id="UP001162483">
    <property type="component" value="Unassembled WGS sequence"/>
</dbReference>
<name>A0ABN9HPQ1_9NEOB</name>
<accession>A0ABN9HPQ1</accession>
<reference evidence="1" key="1">
    <citation type="submission" date="2023-05" db="EMBL/GenBank/DDBJ databases">
        <authorList>
            <person name="Stuckert A."/>
        </authorList>
    </citation>
    <scope>NUCLEOTIDE SEQUENCE</scope>
</reference>
<protein>
    <submittedName>
        <fullName evidence="1">Uncharacterized protein</fullName>
    </submittedName>
</protein>
<proteinExistence type="predicted"/>
<sequence length="92" mass="9936">GELGSGEIDLGVIGIEVANGVECTEEERVVDCVKGSGKVKEYEYGVVAIGWDEYEVMAIGWYEYGVMAIGWDEYGVMAIGWDEYGVMAIGLG</sequence>
<evidence type="ECO:0000313" key="1">
    <source>
        <dbReference type="EMBL" id="CAI9623773.1"/>
    </source>
</evidence>
<comment type="caution">
    <text evidence="1">The sequence shown here is derived from an EMBL/GenBank/DDBJ whole genome shotgun (WGS) entry which is preliminary data.</text>
</comment>
<evidence type="ECO:0000313" key="2">
    <source>
        <dbReference type="Proteomes" id="UP001162483"/>
    </source>
</evidence>